<proteinExistence type="predicted"/>
<evidence type="ECO:0000313" key="1">
    <source>
        <dbReference type="EMBL" id="RNA43465.1"/>
    </source>
</evidence>
<reference evidence="1 2" key="1">
    <citation type="journal article" date="2018" name="Sci. Rep.">
        <title>Genomic signatures of local adaptation to the degree of environmental predictability in rotifers.</title>
        <authorList>
            <person name="Franch-Gras L."/>
            <person name="Hahn C."/>
            <person name="Garcia-Roger E.M."/>
            <person name="Carmona M.J."/>
            <person name="Serra M."/>
            <person name="Gomez A."/>
        </authorList>
    </citation>
    <scope>NUCLEOTIDE SEQUENCE [LARGE SCALE GENOMIC DNA]</scope>
    <source>
        <strain evidence="1">HYR1</strain>
    </source>
</reference>
<dbReference type="EMBL" id="REGN01000222">
    <property type="protein sequence ID" value="RNA43465.1"/>
    <property type="molecule type" value="Genomic_DNA"/>
</dbReference>
<gene>
    <name evidence="1" type="ORF">BpHYR1_028367</name>
</gene>
<comment type="caution">
    <text evidence="1">The sequence shown here is derived from an EMBL/GenBank/DDBJ whole genome shotgun (WGS) entry which is preliminary data.</text>
</comment>
<keyword evidence="2" id="KW-1185">Reference proteome</keyword>
<name>A0A3M7T654_BRAPC</name>
<dbReference type="Proteomes" id="UP000276133">
    <property type="component" value="Unassembled WGS sequence"/>
</dbReference>
<evidence type="ECO:0000313" key="2">
    <source>
        <dbReference type="Proteomes" id="UP000276133"/>
    </source>
</evidence>
<sequence>MLTLRHSKNLFNFFHNLSEYIKNIMNHQIMFSGLLEFIYHFCLVKTHSQVADLKTSLQTILLKCPDLKETSKNLAKI</sequence>
<organism evidence="1 2">
    <name type="scientific">Brachionus plicatilis</name>
    <name type="common">Marine rotifer</name>
    <name type="synonym">Brachionus muelleri</name>
    <dbReference type="NCBI Taxonomy" id="10195"/>
    <lineage>
        <taxon>Eukaryota</taxon>
        <taxon>Metazoa</taxon>
        <taxon>Spiralia</taxon>
        <taxon>Gnathifera</taxon>
        <taxon>Rotifera</taxon>
        <taxon>Eurotatoria</taxon>
        <taxon>Monogononta</taxon>
        <taxon>Pseudotrocha</taxon>
        <taxon>Ploima</taxon>
        <taxon>Brachionidae</taxon>
        <taxon>Brachionus</taxon>
    </lineage>
</organism>
<protein>
    <submittedName>
        <fullName evidence="1">Uncharacterized protein</fullName>
    </submittedName>
</protein>
<dbReference type="AlphaFoldDB" id="A0A3M7T654"/>
<accession>A0A3M7T654</accession>